<evidence type="ECO:0000313" key="3">
    <source>
        <dbReference type="Proteomes" id="UP000053890"/>
    </source>
</evidence>
<dbReference type="EMBL" id="KQ474075">
    <property type="protein sequence ID" value="KPV76903.1"/>
    <property type="molecule type" value="Genomic_DNA"/>
</dbReference>
<feature type="compositionally biased region" description="Low complexity" evidence="1">
    <location>
        <begin position="703"/>
        <end position="716"/>
    </location>
</feature>
<evidence type="ECO:0000256" key="1">
    <source>
        <dbReference type="SAM" id="MobiDB-lite"/>
    </source>
</evidence>
<feature type="compositionally biased region" description="Low complexity" evidence="1">
    <location>
        <begin position="557"/>
        <end position="572"/>
    </location>
</feature>
<dbReference type="OMA" id="SAMSEIC"/>
<feature type="compositionally biased region" description="Low complexity" evidence="1">
    <location>
        <begin position="729"/>
        <end position="774"/>
    </location>
</feature>
<keyword evidence="3" id="KW-1185">Reference proteome</keyword>
<feature type="compositionally biased region" description="Basic and acidic residues" evidence="1">
    <location>
        <begin position="536"/>
        <end position="550"/>
    </location>
</feature>
<feature type="region of interest" description="Disordered" evidence="1">
    <location>
        <begin position="56"/>
        <end position="98"/>
    </location>
</feature>
<reference evidence="2 3" key="1">
    <citation type="journal article" date="2015" name="Front. Microbiol.">
        <title>Genome sequence of the plant growth promoting endophytic yeast Rhodotorula graminis WP1.</title>
        <authorList>
            <person name="Firrincieli A."/>
            <person name="Otillar R."/>
            <person name="Salamov A."/>
            <person name="Schmutz J."/>
            <person name="Khan Z."/>
            <person name="Redman R.S."/>
            <person name="Fleck N.D."/>
            <person name="Lindquist E."/>
            <person name="Grigoriev I.V."/>
            <person name="Doty S.L."/>
        </authorList>
    </citation>
    <scope>NUCLEOTIDE SEQUENCE [LARGE SCALE GENOMIC DNA]</scope>
    <source>
        <strain evidence="2 3">WP1</strain>
    </source>
</reference>
<feature type="compositionally biased region" description="Low complexity" evidence="1">
    <location>
        <begin position="660"/>
        <end position="671"/>
    </location>
</feature>
<feature type="compositionally biased region" description="Polar residues" evidence="1">
    <location>
        <begin position="292"/>
        <end position="305"/>
    </location>
</feature>
<feature type="region of interest" description="Disordered" evidence="1">
    <location>
        <begin position="514"/>
        <end position="834"/>
    </location>
</feature>
<dbReference type="GeneID" id="28976516"/>
<feature type="compositionally biased region" description="Basic and acidic residues" evidence="1">
    <location>
        <begin position="629"/>
        <end position="653"/>
    </location>
</feature>
<dbReference type="Proteomes" id="UP000053890">
    <property type="component" value="Unassembled WGS sequence"/>
</dbReference>
<organism evidence="2 3">
    <name type="scientific">Rhodotorula graminis (strain WP1)</name>
    <dbReference type="NCBI Taxonomy" id="578459"/>
    <lineage>
        <taxon>Eukaryota</taxon>
        <taxon>Fungi</taxon>
        <taxon>Dikarya</taxon>
        <taxon>Basidiomycota</taxon>
        <taxon>Pucciniomycotina</taxon>
        <taxon>Microbotryomycetes</taxon>
        <taxon>Sporidiobolales</taxon>
        <taxon>Sporidiobolaceae</taxon>
        <taxon>Rhodotorula</taxon>
    </lineage>
</organism>
<gene>
    <name evidence="2" type="ORF">RHOBADRAFT_51887</name>
</gene>
<dbReference type="RefSeq" id="XP_018272952.1">
    <property type="nucleotide sequence ID" value="XM_018416068.1"/>
</dbReference>
<feature type="region of interest" description="Disordered" evidence="1">
    <location>
        <begin position="358"/>
        <end position="455"/>
    </location>
</feature>
<sequence>MDPSPSLVGRPESLNRSLSLADLDPYASAADPADVPQVQLRLGPATPFTKAFGAHDRASRFGQPPPLPVAASPPPLIDICGPTPPRPPPFSSSNVRRPSPLKFSFFDDSFDSGEITPSTAPFANLSPPPTVRRLSPSTTSCDNKETENEPAPPVQVKPAQRRWSAMTRLQEERRKAATLAPVQDCSPIREGDSSMILSTALLGADDLSLLADEGGSFLFRQQDVTLDSFAVPQTASADNSTHDGELSETSGGMSVLLHGLGESMIDHARLPTSSSYPSPPSILPSDLTSSTRTITGPSSPATRARQVSATLNAESSFFALSPEQHASGDDVSFLNASTASFAEYRDSPVKPRVASLQVERWLGGDDDEARTPRPGDGGGRVADTSASSGSGSGTAEGPSQDSFDLTRWGTAELGTGILDQSPPTAMLKPESTKTLELSLQSPIQPTKVDRPRLDSSTSTLACSTRTVTELGSFFDGGVSSSALSPVASSAAAVVEPVVVAEGDLLGIGNVGPSPQRLSAPTSAAAIRPPPSSVKETGAERLKRRLDELRAQKKAGPSANDSARSSAVASSSATPCRPVAPKAPSTSTAPVPRLARPRPSMLPGPTAASSTSSGPARTLSSSLSEPPKTPGERKDSTAVKLERLRSERKQRELARATPGPSSSSSGMVRSSSATLAGKPGMRAPATVTASSAGLASRRSMADLSGAASSSTSAKATSTGGGLVRSRSLVAPSSRPLLAATAAAPASRASGTAASTAPRKSLAPRSSLLPPASSSSGTAHRRLSTAPKLESTSAPQRARVPLGATQPAAQGEPSSSSSGARFKPRVSRIGTAPVRR</sequence>
<dbReference type="OrthoDB" id="2527107at2759"/>
<dbReference type="AlphaFoldDB" id="A0A194S846"/>
<feature type="compositionally biased region" description="Polar residues" evidence="1">
    <location>
        <begin position="432"/>
        <end position="444"/>
    </location>
</feature>
<feature type="compositionally biased region" description="Low complexity" evidence="1">
    <location>
        <begin position="384"/>
        <end position="395"/>
    </location>
</feature>
<evidence type="ECO:0008006" key="4">
    <source>
        <dbReference type="Google" id="ProtNLM"/>
    </source>
</evidence>
<feature type="region of interest" description="Disordered" evidence="1">
    <location>
        <begin position="269"/>
        <end position="305"/>
    </location>
</feature>
<feature type="region of interest" description="Disordered" evidence="1">
    <location>
        <begin position="115"/>
        <end position="162"/>
    </location>
</feature>
<feature type="compositionally biased region" description="Pro residues" evidence="1">
    <location>
        <begin position="63"/>
        <end position="90"/>
    </location>
</feature>
<feature type="compositionally biased region" description="Low complexity" evidence="1">
    <location>
        <begin position="602"/>
        <end position="615"/>
    </location>
</feature>
<protein>
    <recommendedName>
        <fullName evidence="4">Proteophosphoglycan ppg4</fullName>
    </recommendedName>
</protein>
<proteinExistence type="predicted"/>
<name>A0A194S846_RHOGW</name>
<accession>A0A194S846</accession>
<evidence type="ECO:0000313" key="2">
    <source>
        <dbReference type="EMBL" id="KPV76903.1"/>
    </source>
</evidence>